<dbReference type="EMBL" id="VJMH01005676">
    <property type="protein sequence ID" value="KAF0693643.1"/>
    <property type="molecule type" value="Genomic_DNA"/>
</dbReference>
<evidence type="ECO:0000313" key="3">
    <source>
        <dbReference type="EMBL" id="VFT92209.1"/>
    </source>
</evidence>
<evidence type="ECO:0000313" key="2">
    <source>
        <dbReference type="EMBL" id="KAF0693643.1"/>
    </source>
</evidence>
<reference evidence="2" key="2">
    <citation type="submission" date="2019-06" db="EMBL/GenBank/DDBJ databases">
        <title>Genomics analysis of Aphanomyces spp. identifies a new class of oomycete effector associated with host adaptation.</title>
        <authorList>
            <person name="Gaulin E."/>
        </authorList>
    </citation>
    <scope>NUCLEOTIDE SEQUENCE</scope>
    <source>
        <strain evidence="2">CBS 578.67</strain>
    </source>
</reference>
<keyword evidence="1" id="KW-0175">Coiled coil</keyword>
<dbReference type="AlphaFoldDB" id="A0A485L320"/>
<reference evidence="3 4" key="1">
    <citation type="submission" date="2019-03" db="EMBL/GenBank/DDBJ databases">
        <authorList>
            <person name="Gaulin E."/>
            <person name="Dumas B."/>
        </authorList>
    </citation>
    <scope>NUCLEOTIDE SEQUENCE [LARGE SCALE GENOMIC DNA]</scope>
    <source>
        <strain evidence="3">CBS 568.67</strain>
    </source>
</reference>
<dbReference type="Proteomes" id="UP000332933">
    <property type="component" value="Unassembled WGS sequence"/>
</dbReference>
<feature type="coiled-coil region" evidence="1">
    <location>
        <begin position="21"/>
        <end position="55"/>
    </location>
</feature>
<dbReference type="EMBL" id="CAADRA010005697">
    <property type="protein sequence ID" value="VFT92209.1"/>
    <property type="molecule type" value="Genomic_DNA"/>
</dbReference>
<organism evidence="3 4">
    <name type="scientific">Aphanomyces stellatus</name>
    <dbReference type="NCBI Taxonomy" id="120398"/>
    <lineage>
        <taxon>Eukaryota</taxon>
        <taxon>Sar</taxon>
        <taxon>Stramenopiles</taxon>
        <taxon>Oomycota</taxon>
        <taxon>Saprolegniomycetes</taxon>
        <taxon>Saprolegniales</taxon>
        <taxon>Verrucalvaceae</taxon>
        <taxon>Aphanomyces</taxon>
    </lineage>
</organism>
<name>A0A485L320_9STRA</name>
<protein>
    <submittedName>
        <fullName evidence="3">Aste57867_15406 protein</fullName>
    </submittedName>
</protein>
<sequence>MPTHEGDDAAARRARTRLYARNAMRQLRQKEKDEMASLRDEIQHLEGELRRRTRVHGPLLLPWKDVAAALKASSHEVVVANGTLKTRAQTTVAMMRALHRWVAATASSIPVFPTRPTWRNTSLLAHDASRTLGKAWIVQQMYANTDAVFYARAFPAVTSDVELYDLDVEFDGADDNVDGFQVVARRQYVQKRLFCDYVKGYEWNIVQNLKVEGFRRVHNQTVAETTDATILHRLTTSSGEFVNVLTASFHPRAGRCVFVAQSIVDDEAVTHEPHFQRNRFLWTDMRRVDDETVQIRTLYVMSQAFSKRQGYVPLQDDARRFYCDLSTVPEKFHECVFRRRVREIFNQANVDQPNK</sequence>
<accession>A0A485L320</accession>
<proteinExistence type="predicted"/>
<gene>
    <name evidence="3" type="primary">Aste57867_15406</name>
    <name evidence="2" type="ORF">As57867_015350</name>
    <name evidence="3" type="ORF">ASTE57867_15406</name>
</gene>
<evidence type="ECO:0000256" key="1">
    <source>
        <dbReference type="SAM" id="Coils"/>
    </source>
</evidence>
<evidence type="ECO:0000313" key="4">
    <source>
        <dbReference type="Proteomes" id="UP000332933"/>
    </source>
</evidence>
<keyword evidence="4" id="KW-1185">Reference proteome</keyword>